<name>A0AAN9GRL3_9CAEN</name>
<evidence type="ECO:0000313" key="3">
    <source>
        <dbReference type="Proteomes" id="UP001374579"/>
    </source>
</evidence>
<dbReference type="InterPro" id="IPR036444">
    <property type="entry name" value="PLipase_A2_dom_sf"/>
</dbReference>
<dbReference type="GO" id="GO:0006644">
    <property type="term" value="P:phospholipid metabolic process"/>
    <property type="evidence" value="ECO:0007669"/>
    <property type="project" value="InterPro"/>
</dbReference>
<proteinExistence type="predicted"/>
<dbReference type="AlphaFoldDB" id="A0AAN9GRL3"/>
<evidence type="ECO:0000313" key="2">
    <source>
        <dbReference type="EMBL" id="KAK7116285.1"/>
    </source>
</evidence>
<reference evidence="2 3" key="1">
    <citation type="submission" date="2024-02" db="EMBL/GenBank/DDBJ databases">
        <title>Chromosome-scale genome assembly of the rough periwinkle Littorina saxatilis.</title>
        <authorList>
            <person name="De Jode A."/>
            <person name="Faria R."/>
            <person name="Formenti G."/>
            <person name="Sims Y."/>
            <person name="Smith T.P."/>
            <person name="Tracey A."/>
            <person name="Wood J.M.D."/>
            <person name="Zagrodzka Z.B."/>
            <person name="Johannesson K."/>
            <person name="Butlin R.K."/>
            <person name="Leder E.H."/>
        </authorList>
    </citation>
    <scope>NUCLEOTIDE SEQUENCE [LARGE SCALE GENOMIC DNA]</scope>
    <source>
        <strain evidence="2">Snail1</strain>
        <tissue evidence="2">Muscle</tissue>
    </source>
</reference>
<gene>
    <name evidence="2" type="ORF">V1264_001994</name>
</gene>
<dbReference type="GO" id="GO:0050482">
    <property type="term" value="P:arachidonate secretion"/>
    <property type="evidence" value="ECO:0007669"/>
    <property type="project" value="InterPro"/>
</dbReference>
<keyword evidence="3" id="KW-1185">Reference proteome</keyword>
<dbReference type="EMBL" id="JBAMIC010000001">
    <property type="protein sequence ID" value="KAK7116285.1"/>
    <property type="molecule type" value="Genomic_DNA"/>
</dbReference>
<evidence type="ECO:0000256" key="1">
    <source>
        <dbReference type="SAM" id="SignalP"/>
    </source>
</evidence>
<dbReference type="InterPro" id="IPR038875">
    <property type="entry name" value="PLA2_conodipine-like"/>
</dbReference>
<protein>
    <recommendedName>
        <fullName evidence="4">Conodipine-M alpha chain</fullName>
    </recommendedName>
</protein>
<dbReference type="PANTHER" id="PTHR37687">
    <property type="entry name" value="AGAP006772-PA"/>
    <property type="match status" value="1"/>
</dbReference>
<dbReference type="PANTHER" id="PTHR37687:SF1">
    <property type="entry name" value="AGAP006772-PA"/>
    <property type="match status" value="1"/>
</dbReference>
<organism evidence="2 3">
    <name type="scientific">Littorina saxatilis</name>
    <dbReference type="NCBI Taxonomy" id="31220"/>
    <lineage>
        <taxon>Eukaryota</taxon>
        <taxon>Metazoa</taxon>
        <taxon>Spiralia</taxon>
        <taxon>Lophotrochozoa</taxon>
        <taxon>Mollusca</taxon>
        <taxon>Gastropoda</taxon>
        <taxon>Caenogastropoda</taxon>
        <taxon>Littorinimorpha</taxon>
        <taxon>Littorinoidea</taxon>
        <taxon>Littorinidae</taxon>
        <taxon>Littorina</taxon>
    </lineage>
</organism>
<feature type="chain" id="PRO_5042935417" description="Conodipine-M alpha chain" evidence="1">
    <location>
        <begin position="20"/>
        <end position="130"/>
    </location>
</feature>
<dbReference type="SUPFAM" id="SSF48619">
    <property type="entry name" value="Phospholipase A2, PLA2"/>
    <property type="match status" value="1"/>
</dbReference>
<evidence type="ECO:0008006" key="4">
    <source>
        <dbReference type="Google" id="ProtNLM"/>
    </source>
</evidence>
<keyword evidence="1" id="KW-0732">Signal</keyword>
<dbReference type="GO" id="GO:0004623">
    <property type="term" value="F:phospholipase A2 activity"/>
    <property type="evidence" value="ECO:0007669"/>
    <property type="project" value="InterPro"/>
</dbReference>
<dbReference type="Gene3D" id="1.20.90.10">
    <property type="entry name" value="Phospholipase A2 domain"/>
    <property type="match status" value="1"/>
</dbReference>
<sequence length="130" mass="15229">MRLLLLACSLCLIVWRVNGYCDQRFTNGCSNYGMLRRFEGIFTPSCDSHDVCYDCGAKFRYTRRGCDRTFHNNLLRACRSNFASDPRIRKKCEKHANLYKAAVRAFGWLFFKKARKTKSFCTQRWVPGCL</sequence>
<dbReference type="Proteomes" id="UP001374579">
    <property type="component" value="Unassembled WGS sequence"/>
</dbReference>
<feature type="signal peptide" evidence="1">
    <location>
        <begin position="1"/>
        <end position="19"/>
    </location>
</feature>
<comment type="caution">
    <text evidence="2">The sequence shown here is derived from an EMBL/GenBank/DDBJ whole genome shotgun (WGS) entry which is preliminary data.</text>
</comment>
<accession>A0AAN9GRL3</accession>